<proteinExistence type="predicted"/>
<feature type="signal peptide" evidence="1">
    <location>
        <begin position="1"/>
        <end position="21"/>
    </location>
</feature>
<dbReference type="EMBL" id="JBHSGB010000002">
    <property type="protein sequence ID" value="MFC4653992.1"/>
    <property type="molecule type" value="Genomic_DNA"/>
</dbReference>
<name>A0ABV9JI01_9GAMM</name>
<comment type="caution">
    <text evidence="2">The sequence shown here is derived from an EMBL/GenBank/DDBJ whole genome shotgun (WGS) entry which is preliminary data.</text>
</comment>
<evidence type="ECO:0000313" key="3">
    <source>
        <dbReference type="Proteomes" id="UP001595962"/>
    </source>
</evidence>
<sequence length="122" mass="13770">MRKFLLCCLLLALLLTFYDHPRVLPYSEPVLDWLAEHISLPAQNNGSVITRKVQKAFYAIGQDYGAGQQEALARASSDLDTLLQFQHNYCQNGDFHPALFGEAMERACKVLKQYPGLAKLKL</sequence>
<dbReference type="Proteomes" id="UP001595962">
    <property type="component" value="Unassembled WGS sequence"/>
</dbReference>
<gene>
    <name evidence="2" type="ORF">ACFO3I_03015</name>
</gene>
<evidence type="ECO:0000313" key="2">
    <source>
        <dbReference type="EMBL" id="MFC4653992.1"/>
    </source>
</evidence>
<organism evidence="2 3">
    <name type="scientific">Rheinheimera marina</name>
    <dbReference type="NCBI Taxonomy" id="1774958"/>
    <lineage>
        <taxon>Bacteria</taxon>
        <taxon>Pseudomonadati</taxon>
        <taxon>Pseudomonadota</taxon>
        <taxon>Gammaproteobacteria</taxon>
        <taxon>Chromatiales</taxon>
        <taxon>Chromatiaceae</taxon>
        <taxon>Rheinheimera</taxon>
    </lineage>
</organism>
<keyword evidence="3" id="KW-1185">Reference proteome</keyword>
<accession>A0ABV9JI01</accession>
<keyword evidence="1" id="KW-0732">Signal</keyword>
<evidence type="ECO:0000256" key="1">
    <source>
        <dbReference type="SAM" id="SignalP"/>
    </source>
</evidence>
<dbReference type="RefSeq" id="WP_377331633.1">
    <property type="nucleotide sequence ID" value="NZ_JBHSGB010000002.1"/>
</dbReference>
<feature type="chain" id="PRO_5047028557" evidence="1">
    <location>
        <begin position="22"/>
        <end position="122"/>
    </location>
</feature>
<reference evidence="3" key="1">
    <citation type="journal article" date="2019" name="Int. J. Syst. Evol. Microbiol.">
        <title>The Global Catalogue of Microorganisms (GCM) 10K type strain sequencing project: providing services to taxonomists for standard genome sequencing and annotation.</title>
        <authorList>
            <consortium name="The Broad Institute Genomics Platform"/>
            <consortium name="The Broad Institute Genome Sequencing Center for Infectious Disease"/>
            <person name="Wu L."/>
            <person name="Ma J."/>
        </authorList>
    </citation>
    <scope>NUCLEOTIDE SEQUENCE [LARGE SCALE GENOMIC DNA]</scope>
    <source>
        <strain evidence="3">DT28</strain>
    </source>
</reference>
<protein>
    <submittedName>
        <fullName evidence="2">Uncharacterized protein</fullName>
    </submittedName>
</protein>